<dbReference type="OrthoDB" id="10042665at2759"/>
<evidence type="ECO:0000313" key="2">
    <source>
        <dbReference type="Proteomes" id="UP000001745"/>
    </source>
</evidence>
<dbReference type="STRING" id="441959.B8ML65"/>
<sequence>MMKLHVDGRIMVDAAIFRRSNLNYPRLEIKKLDIADFLFQQVKQGEPEGHVRSKDIDFREIKEGDLAMCSPIVLGLSLNQKVWGEFDVESIKEKPPLMTL</sequence>
<dbReference type="EMBL" id="EQ962657">
    <property type="protein sequence ID" value="EED14980.1"/>
    <property type="molecule type" value="Genomic_DNA"/>
</dbReference>
<dbReference type="HOGENOM" id="CLU_2307945_0_0_1"/>
<dbReference type="InParanoid" id="B8ML65"/>
<dbReference type="VEuPathDB" id="FungiDB:TSTA_044460"/>
<proteinExistence type="predicted"/>
<dbReference type="GeneID" id="8104122"/>
<accession>B8ML65</accession>
<dbReference type="AlphaFoldDB" id="B8ML65"/>
<dbReference type="RefSeq" id="XP_002484933.1">
    <property type="nucleotide sequence ID" value="XM_002484888.1"/>
</dbReference>
<dbReference type="Proteomes" id="UP000001745">
    <property type="component" value="Unassembled WGS sequence"/>
</dbReference>
<evidence type="ECO:0000313" key="1">
    <source>
        <dbReference type="EMBL" id="EED14980.1"/>
    </source>
</evidence>
<dbReference type="PhylomeDB" id="B8ML65"/>
<name>B8ML65_TALSN</name>
<organism evidence="1 2">
    <name type="scientific">Talaromyces stipitatus (strain ATCC 10500 / CBS 375.48 / QM 6759 / NRRL 1006)</name>
    <name type="common">Penicillium stipitatum</name>
    <dbReference type="NCBI Taxonomy" id="441959"/>
    <lineage>
        <taxon>Eukaryota</taxon>
        <taxon>Fungi</taxon>
        <taxon>Dikarya</taxon>
        <taxon>Ascomycota</taxon>
        <taxon>Pezizomycotina</taxon>
        <taxon>Eurotiomycetes</taxon>
        <taxon>Eurotiomycetidae</taxon>
        <taxon>Eurotiales</taxon>
        <taxon>Trichocomaceae</taxon>
        <taxon>Talaromyces</taxon>
        <taxon>Talaromyces sect. Talaromyces</taxon>
    </lineage>
</organism>
<protein>
    <submittedName>
        <fullName evidence="1">Uncharacterized protein</fullName>
    </submittedName>
</protein>
<gene>
    <name evidence="1" type="ORF">TSTA_044460</name>
</gene>
<keyword evidence="2" id="KW-1185">Reference proteome</keyword>
<reference evidence="2" key="1">
    <citation type="journal article" date="2015" name="Genome Announc.">
        <title>Genome sequence of the AIDS-associated pathogen Penicillium marneffei (ATCC18224) and its near taxonomic relative Talaromyces stipitatus (ATCC10500).</title>
        <authorList>
            <person name="Nierman W.C."/>
            <person name="Fedorova-Abrams N.D."/>
            <person name="Andrianopoulos A."/>
        </authorList>
    </citation>
    <scope>NUCLEOTIDE SEQUENCE [LARGE SCALE GENOMIC DNA]</scope>
    <source>
        <strain evidence="2">ATCC 10500 / CBS 375.48 / QM 6759 / NRRL 1006</strain>
    </source>
</reference>